<dbReference type="AlphaFoldDB" id="A0A917M2A8"/>
<proteinExistence type="inferred from homology"/>
<feature type="transmembrane region" description="Helical" evidence="7">
    <location>
        <begin position="35"/>
        <end position="53"/>
    </location>
</feature>
<evidence type="ECO:0000313" key="11">
    <source>
        <dbReference type="Proteomes" id="UP000622860"/>
    </source>
</evidence>
<reference evidence="10" key="2">
    <citation type="submission" date="2020-09" db="EMBL/GenBank/DDBJ databases">
        <authorList>
            <person name="Sun Q."/>
            <person name="Zhou Y."/>
        </authorList>
    </citation>
    <scope>NUCLEOTIDE SEQUENCE</scope>
    <source>
        <strain evidence="10">CGMCC 1.12754</strain>
    </source>
</reference>
<evidence type="ECO:0000259" key="9">
    <source>
        <dbReference type="Pfam" id="PF20730"/>
    </source>
</evidence>
<reference evidence="10" key="1">
    <citation type="journal article" date="2014" name="Int. J. Syst. Evol. Microbiol.">
        <title>Complete genome sequence of Corynebacterium casei LMG S-19264T (=DSM 44701T), isolated from a smear-ripened cheese.</title>
        <authorList>
            <consortium name="US DOE Joint Genome Institute (JGI-PGF)"/>
            <person name="Walter F."/>
            <person name="Albersmeier A."/>
            <person name="Kalinowski J."/>
            <person name="Ruckert C."/>
        </authorList>
    </citation>
    <scope>NUCLEOTIDE SEQUENCE</scope>
    <source>
        <strain evidence="10">CGMCC 1.12754</strain>
    </source>
</reference>
<sequence>MPEWLNILLRSIGSLIVLFFLTKWLGKKQLSEMNVFEYITGIVIGSIVAFVATDLDGSVFHGLIAAGVWFVIPFAVEQVSLKNKTFRNITQGKSTILIQDGKIMEDNLKKERYSTDDLLEKLRDKNVFRTADVEFAILEPSGTLNVLPKKENQPLTPKIIGMTPAPEKEPQAVIMDGKVMLEPLANLSLNTNWLETELDKMDVSIENVFLGQADSDGQLTVDLYDDKIAVPSPSEKPLLLASLKKCQADLELFALATENTHAKQVYQINSQKLANAINLISPYLKS</sequence>
<dbReference type="PANTHER" id="PTHR34582">
    <property type="entry name" value="UPF0702 TRANSMEMBRANE PROTEIN YCAP"/>
    <property type="match status" value="1"/>
</dbReference>
<evidence type="ECO:0008006" key="12">
    <source>
        <dbReference type="Google" id="ProtNLM"/>
    </source>
</evidence>
<keyword evidence="4 7" id="KW-0812">Transmembrane</keyword>
<comment type="subcellular location">
    <subcellularLocation>
        <location evidence="1">Cell membrane</location>
        <topology evidence="1">Multi-pass membrane protein</topology>
    </subcellularLocation>
</comment>
<gene>
    <name evidence="10" type="ORF">GCM10011398_13360</name>
</gene>
<protein>
    <recommendedName>
        <fullName evidence="12">DUF421 domain-containing protein</fullName>
    </recommendedName>
</protein>
<accession>A0A917M2A8</accession>
<dbReference type="Proteomes" id="UP000622860">
    <property type="component" value="Unassembled WGS sequence"/>
</dbReference>
<dbReference type="Gene3D" id="3.30.240.20">
    <property type="entry name" value="bsu07140 like domains"/>
    <property type="match status" value="2"/>
</dbReference>
<evidence type="ECO:0000256" key="3">
    <source>
        <dbReference type="ARBA" id="ARBA00022475"/>
    </source>
</evidence>
<dbReference type="GO" id="GO:0005886">
    <property type="term" value="C:plasma membrane"/>
    <property type="evidence" value="ECO:0007669"/>
    <property type="project" value="UniProtKB-SubCell"/>
</dbReference>
<dbReference type="RefSeq" id="WP_188454587.1">
    <property type="nucleotide sequence ID" value="NZ_BMFR01000003.1"/>
</dbReference>
<keyword evidence="5 7" id="KW-1133">Transmembrane helix</keyword>
<evidence type="ECO:0000259" key="8">
    <source>
        <dbReference type="Pfam" id="PF04239"/>
    </source>
</evidence>
<feature type="transmembrane region" description="Helical" evidence="7">
    <location>
        <begin position="6"/>
        <end position="26"/>
    </location>
</feature>
<feature type="domain" description="YetF C-terminal" evidence="8">
    <location>
        <begin position="82"/>
        <end position="213"/>
    </location>
</feature>
<dbReference type="Pfam" id="PF20730">
    <property type="entry name" value="YetF_N"/>
    <property type="match status" value="1"/>
</dbReference>
<organism evidence="10 11">
    <name type="scientific">Virgibacillus oceani</name>
    <dbReference type="NCBI Taxonomy" id="1479511"/>
    <lineage>
        <taxon>Bacteria</taxon>
        <taxon>Bacillati</taxon>
        <taxon>Bacillota</taxon>
        <taxon>Bacilli</taxon>
        <taxon>Bacillales</taxon>
        <taxon>Bacillaceae</taxon>
        <taxon>Virgibacillus</taxon>
    </lineage>
</organism>
<comment type="caution">
    <text evidence="10">The sequence shown here is derived from an EMBL/GenBank/DDBJ whole genome shotgun (WGS) entry which is preliminary data.</text>
</comment>
<evidence type="ECO:0000256" key="1">
    <source>
        <dbReference type="ARBA" id="ARBA00004651"/>
    </source>
</evidence>
<evidence type="ECO:0000256" key="2">
    <source>
        <dbReference type="ARBA" id="ARBA00006448"/>
    </source>
</evidence>
<dbReference type="InterPro" id="IPR012452">
    <property type="entry name" value="DUF1657"/>
</dbReference>
<comment type="similarity">
    <text evidence="2">Belongs to the UPF0702 family.</text>
</comment>
<keyword evidence="6 7" id="KW-0472">Membrane</keyword>
<dbReference type="Pfam" id="PF04239">
    <property type="entry name" value="DUF421"/>
    <property type="match status" value="1"/>
</dbReference>
<dbReference type="InterPro" id="IPR007353">
    <property type="entry name" value="DUF421"/>
</dbReference>
<evidence type="ECO:0000256" key="4">
    <source>
        <dbReference type="ARBA" id="ARBA00022692"/>
    </source>
</evidence>
<dbReference type="InterPro" id="IPR023090">
    <property type="entry name" value="UPF0702_alpha/beta_dom_sf"/>
</dbReference>
<evidence type="ECO:0000256" key="6">
    <source>
        <dbReference type="ARBA" id="ARBA00023136"/>
    </source>
</evidence>
<evidence type="ECO:0000256" key="5">
    <source>
        <dbReference type="ARBA" id="ARBA00022989"/>
    </source>
</evidence>
<keyword evidence="3" id="KW-1003">Cell membrane</keyword>
<dbReference type="PANTHER" id="PTHR34582:SF7">
    <property type="entry name" value="UPF0702 TRANSMEMBRANE PROTEIN YDFS"/>
    <property type="match status" value="1"/>
</dbReference>
<evidence type="ECO:0000313" key="10">
    <source>
        <dbReference type="EMBL" id="GGG70558.1"/>
    </source>
</evidence>
<dbReference type="InterPro" id="IPR048454">
    <property type="entry name" value="YetF_N"/>
</dbReference>
<keyword evidence="11" id="KW-1185">Reference proteome</keyword>
<dbReference type="Pfam" id="PF07870">
    <property type="entry name" value="DUF1657"/>
    <property type="match status" value="1"/>
</dbReference>
<evidence type="ECO:0000256" key="7">
    <source>
        <dbReference type="SAM" id="Phobius"/>
    </source>
</evidence>
<feature type="domain" description="YetF-like N-terminal transmembrane" evidence="9">
    <location>
        <begin position="6"/>
        <end position="77"/>
    </location>
</feature>
<feature type="transmembrane region" description="Helical" evidence="7">
    <location>
        <begin position="59"/>
        <end position="76"/>
    </location>
</feature>
<dbReference type="EMBL" id="BMFR01000003">
    <property type="protein sequence ID" value="GGG70558.1"/>
    <property type="molecule type" value="Genomic_DNA"/>
</dbReference>
<name>A0A917M2A8_9BACI</name>